<dbReference type="GO" id="GO:0004824">
    <property type="term" value="F:lysine-tRNA ligase activity"/>
    <property type="evidence" value="ECO:0007669"/>
    <property type="project" value="TreeGrafter"/>
</dbReference>
<feature type="non-terminal residue" evidence="5">
    <location>
        <position position="240"/>
    </location>
</feature>
<keyword evidence="3" id="KW-0067">ATP-binding</keyword>
<organism evidence="5">
    <name type="scientific">Thiolapillus brandeum</name>
    <dbReference type="NCBI Taxonomy" id="1076588"/>
    <lineage>
        <taxon>Bacteria</taxon>
        <taxon>Pseudomonadati</taxon>
        <taxon>Pseudomonadota</taxon>
        <taxon>Gammaproteobacteria</taxon>
        <taxon>Chromatiales</taxon>
        <taxon>Sedimenticolaceae</taxon>
        <taxon>Thiolapillus</taxon>
    </lineage>
</organism>
<protein>
    <recommendedName>
        <fullName evidence="4">Aminoacyl-transfer RNA synthetases class-II family profile domain-containing protein</fullName>
    </recommendedName>
</protein>
<proteinExistence type="predicted"/>
<gene>
    <name evidence="5" type="ORF">ENJ12_01265</name>
</gene>
<keyword evidence="2" id="KW-0547">Nucleotide-binding</keyword>
<evidence type="ECO:0000256" key="1">
    <source>
        <dbReference type="ARBA" id="ARBA00022598"/>
    </source>
</evidence>
<dbReference type="SUPFAM" id="SSF55681">
    <property type="entry name" value="Class II aaRS and biotin synthetases"/>
    <property type="match status" value="1"/>
</dbReference>
<keyword evidence="1" id="KW-0436">Ligase</keyword>
<dbReference type="PROSITE" id="PS50862">
    <property type="entry name" value="AA_TRNA_LIGASE_II"/>
    <property type="match status" value="1"/>
</dbReference>
<dbReference type="Proteomes" id="UP000886339">
    <property type="component" value="Unassembled WGS sequence"/>
</dbReference>
<feature type="domain" description="Aminoacyl-transfer RNA synthetases class-II family profile" evidence="4">
    <location>
        <begin position="1"/>
        <end position="240"/>
    </location>
</feature>
<evidence type="ECO:0000256" key="2">
    <source>
        <dbReference type="ARBA" id="ARBA00022741"/>
    </source>
</evidence>
<reference evidence="5" key="1">
    <citation type="journal article" date="2020" name="mSystems">
        <title>Genome- and Community-Level Interaction Insights into Carbon Utilization and Element Cycling Functions of Hydrothermarchaeota in Hydrothermal Sediment.</title>
        <authorList>
            <person name="Zhou Z."/>
            <person name="Liu Y."/>
            <person name="Xu W."/>
            <person name="Pan J."/>
            <person name="Luo Z.H."/>
            <person name="Li M."/>
        </authorList>
    </citation>
    <scope>NUCLEOTIDE SEQUENCE [LARGE SCALE GENOMIC DNA]</scope>
    <source>
        <strain evidence="5">HyVt-458</strain>
    </source>
</reference>
<name>A0A831RR44_9GAMM</name>
<dbReference type="InterPro" id="IPR004364">
    <property type="entry name" value="Aa-tRNA-synt_II"/>
</dbReference>
<dbReference type="GO" id="GO:0005829">
    <property type="term" value="C:cytosol"/>
    <property type="evidence" value="ECO:0007669"/>
    <property type="project" value="TreeGrafter"/>
</dbReference>
<accession>A0A831RR44</accession>
<dbReference type="GO" id="GO:0006430">
    <property type="term" value="P:lysyl-tRNA aminoacylation"/>
    <property type="evidence" value="ECO:0007669"/>
    <property type="project" value="TreeGrafter"/>
</dbReference>
<dbReference type="GO" id="GO:0000049">
    <property type="term" value="F:tRNA binding"/>
    <property type="evidence" value="ECO:0007669"/>
    <property type="project" value="TreeGrafter"/>
</dbReference>
<dbReference type="Pfam" id="PF00152">
    <property type="entry name" value="tRNA-synt_2"/>
    <property type="match status" value="1"/>
</dbReference>
<dbReference type="GO" id="GO:0005524">
    <property type="term" value="F:ATP binding"/>
    <property type="evidence" value="ECO:0007669"/>
    <property type="project" value="InterPro"/>
</dbReference>
<dbReference type="PANTHER" id="PTHR42918:SF6">
    <property type="entry name" value="ELONGATION FACTOR P--(R)-BETA-LYSINE LIGASE"/>
    <property type="match status" value="1"/>
</dbReference>
<sequence length="240" mass="27072">MKSVREKLQARAGQLADVRQFFLQRDVIEVCTPVLSRASGTDPAIEPLQTCYTGPEYPSGLQLYLQTSPELAMKRLLAMDSGSIYQIAPVFRDGEYGPRHNPEFTLLEWYRTDFDHHDLMDEVAELVMACLHARLPVEKISYVELFLKAFGWNPLEAGIGEMKTAAVSRDIHAEGLEHRDQWLDLLMSMVIEPTLGRQGLTFVYDSPASQASLARLNASDPRVASRFELYYQGVELANGF</sequence>
<comment type="caution">
    <text evidence="5">The sequence shown here is derived from an EMBL/GenBank/DDBJ whole genome shotgun (WGS) entry which is preliminary data.</text>
</comment>
<evidence type="ECO:0000259" key="4">
    <source>
        <dbReference type="PROSITE" id="PS50862"/>
    </source>
</evidence>
<dbReference type="InterPro" id="IPR045864">
    <property type="entry name" value="aa-tRNA-synth_II/BPL/LPL"/>
</dbReference>
<dbReference type="Gene3D" id="3.30.930.10">
    <property type="entry name" value="Bira Bifunctional Protein, Domain 2"/>
    <property type="match status" value="1"/>
</dbReference>
<dbReference type="InterPro" id="IPR006195">
    <property type="entry name" value="aa-tRNA-synth_II"/>
</dbReference>
<dbReference type="PANTHER" id="PTHR42918">
    <property type="entry name" value="LYSYL-TRNA SYNTHETASE"/>
    <property type="match status" value="1"/>
</dbReference>
<evidence type="ECO:0000313" key="5">
    <source>
        <dbReference type="EMBL" id="HEC05456.1"/>
    </source>
</evidence>
<evidence type="ECO:0000256" key="3">
    <source>
        <dbReference type="ARBA" id="ARBA00022840"/>
    </source>
</evidence>
<dbReference type="EMBL" id="DRLF01000048">
    <property type="protein sequence ID" value="HEC05456.1"/>
    <property type="molecule type" value="Genomic_DNA"/>
</dbReference>
<dbReference type="AlphaFoldDB" id="A0A831RR44"/>